<evidence type="ECO:0000313" key="2">
    <source>
        <dbReference type="RefSeq" id="XP_022082900.1"/>
    </source>
</evidence>
<organism evidence="1 2">
    <name type="scientific">Acanthaster planci</name>
    <name type="common">Crown-of-thorns starfish</name>
    <dbReference type="NCBI Taxonomy" id="133434"/>
    <lineage>
        <taxon>Eukaryota</taxon>
        <taxon>Metazoa</taxon>
        <taxon>Echinodermata</taxon>
        <taxon>Eleutherozoa</taxon>
        <taxon>Asterozoa</taxon>
        <taxon>Asteroidea</taxon>
        <taxon>Valvatacea</taxon>
        <taxon>Valvatida</taxon>
        <taxon>Acanthasteridae</taxon>
        <taxon>Acanthaster</taxon>
    </lineage>
</organism>
<dbReference type="OMA" id="NVQEQTH"/>
<dbReference type="Proteomes" id="UP000694845">
    <property type="component" value="Unplaced"/>
</dbReference>
<dbReference type="GeneID" id="110975077"/>
<name>A0A8B7XSD1_ACAPL</name>
<sequence>MSYIHNFVVHMYMHRGLVPYVYKIQFVNSSIQLSSDRLDKDLFTNHLIHIHSNMATTLPSLDALLGKEKKSNVSFGTTTDRPLFPGKIPQNRMGAGMGLETAPHRAPCSYDNDEKTTFLYDIDKQVTSSKGYTMGARTGPRFRKEFQTVTPCPTAYQTKHTDPIQFDTSKKPFHVGANRFYRNTVDPELTPGPGSYEHNIPRNRKVAFHGTFGGPQLLKIQPDDSVLLPDDCKGTTTKSRLMTYKDKRKFAIREAYLSLYY</sequence>
<dbReference type="GO" id="GO:0008092">
    <property type="term" value="F:cytoskeletal protein binding"/>
    <property type="evidence" value="ECO:0007669"/>
    <property type="project" value="TreeGrafter"/>
</dbReference>
<dbReference type="OrthoDB" id="8189408at2759"/>
<dbReference type="Pfam" id="PF07004">
    <property type="entry name" value="SHIPPO-rpt"/>
    <property type="match status" value="2"/>
</dbReference>
<accession>A0A8B7XSD1</accession>
<keyword evidence="1" id="KW-1185">Reference proteome</keyword>
<dbReference type="PANTHER" id="PTHR31508:SF2">
    <property type="entry name" value="PROTEIN PITCHFORK"/>
    <property type="match status" value="1"/>
</dbReference>
<dbReference type="GO" id="GO:0031344">
    <property type="term" value="P:regulation of cell projection organization"/>
    <property type="evidence" value="ECO:0007669"/>
    <property type="project" value="TreeGrafter"/>
</dbReference>
<evidence type="ECO:0000313" key="1">
    <source>
        <dbReference type="Proteomes" id="UP000694845"/>
    </source>
</evidence>
<dbReference type="KEGG" id="aplc:110975077"/>
<dbReference type="PANTHER" id="PTHR31508">
    <property type="entry name" value="PROTEIN PITCHFORK"/>
    <property type="match status" value="1"/>
</dbReference>
<dbReference type="InterPro" id="IPR033602">
    <property type="entry name" value="CIMAP3"/>
</dbReference>
<gene>
    <name evidence="2" type="primary">LOC110975077</name>
</gene>
<dbReference type="RefSeq" id="XP_022082900.1">
    <property type="nucleotide sequence ID" value="XM_022227208.1"/>
</dbReference>
<protein>
    <submittedName>
        <fullName evidence="2">Protein pitchfork-like</fullName>
    </submittedName>
</protein>
<dbReference type="InterPro" id="IPR010736">
    <property type="entry name" value="SHIPPO-rpt"/>
</dbReference>
<dbReference type="CTD" id="419930"/>
<dbReference type="AlphaFoldDB" id="A0A8B7XSD1"/>
<reference evidence="2" key="1">
    <citation type="submission" date="2025-08" db="UniProtKB">
        <authorList>
            <consortium name="RefSeq"/>
        </authorList>
    </citation>
    <scope>IDENTIFICATION</scope>
</reference>
<proteinExistence type="predicted"/>